<dbReference type="Proteomes" id="UP000244073">
    <property type="component" value="Unassembled WGS sequence"/>
</dbReference>
<sequence length="107" mass="12595">MSVHTKALIKSQEHKKSKRTNQTDNSGPFFYVLCIYIYIYIPKMRFNLLLDGWVGQCAKERARALGWQRIYNKMFMFRQIEKGSFAAQGSNQEAAFWYVDVERSIEA</sequence>
<keyword evidence="2" id="KW-0472">Membrane</keyword>
<organism evidence="3 4">
    <name type="scientific">Aspergillus ochraceoroseus IBT 24754</name>
    <dbReference type="NCBI Taxonomy" id="1392256"/>
    <lineage>
        <taxon>Eukaryota</taxon>
        <taxon>Fungi</taxon>
        <taxon>Dikarya</taxon>
        <taxon>Ascomycota</taxon>
        <taxon>Pezizomycotina</taxon>
        <taxon>Eurotiomycetes</taxon>
        <taxon>Eurotiomycetidae</taxon>
        <taxon>Eurotiales</taxon>
        <taxon>Aspergillaceae</taxon>
        <taxon>Aspergillus</taxon>
        <taxon>Aspergillus subgen. Nidulantes</taxon>
    </lineage>
</organism>
<dbReference type="VEuPathDB" id="FungiDB:P175DRAFT_0263292"/>
<proteinExistence type="predicted"/>
<reference evidence="3 4" key="1">
    <citation type="journal article" date="2018" name="Proc. Natl. Acad. Sci. U.S.A.">
        <title>Linking secondary metabolites to gene clusters through genome sequencing of six diverse Aspergillus species.</title>
        <authorList>
            <person name="Kaerboelling I."/>
            <person name="Vesth T.C."/>
            <person name="Frisvad J.C."/>
            <person name="Nybo J.L."/>
            <person name="Theobald S."/>
            <person name="Kuo A."/>
            <person name="Bowyer P."/>
            <person name="Matsuda Y."/>
            <person name="Mondo S."/>
            <person name="Lyhne E.K."/>
            <person name="Kogle M.E."/>
            <person name="Clum A."/>
            <person name="Lipzen A."/>
            <person name="Salamov A."/>
            <person name="Ngan C.Y."/>
            <person name="Daum C."/>
            <person name="Chiniquy J."/>
            <person name="Barry K."/>
            <person name="LaButti K."/>
            <person name="Haridas S."/>
            <person name="Simmons B.A."/>
            <person name="Magnuson J.K."/>
            <person name="Mortensen U.H."/>
            <person name="Larsen T.O."/>
            <person name="Grigoriev I.V."/>
            <person name="Baker S.E."/>
            <person name="Andersen M.R."/>
        </authorList>
    </citation>
    <scope>NUCLEOTIDE SEQUENCE [LARGE SCALE GENOMIC DNA]</scope>
    <source>
        <strain evidence="3 4">IBT 24754</strain>
    </source>
</reference>
<dbReference type="EMBL" id="MSFN02000005">
    <property type="protein sequence ID" value="PTU20011.1"/>
    <property type="molecule type" value="Genomic_DNA"/>
</dbReference>
<evidence type="ECO:0000256" key="1">
    <source>
        <dbReference type="SAM" id="MobiDB-lite"/>
    </source>
</evidence>
<feature type="transmembrane region" description="Helical" evidence="2">
    <location>
        <begin position="25"/>
        <end position="41"/>
    </location>
</feature>
<dbReference type="AlphaFoldDB" id="A0A2T5LUP3"/>
<evidence type="ECO:0000313" key="3">
    <source>
        <dbReference type="EMBL" id="PTU20011.1"/>
    </source>
</evidence>
<feature type="region of interest" description="Disordered" evidence="1">
    <location>
        <begin position="1"/>
        <end position="23"/>
    </location>
</feature>
<dbReference type="RefSeq" id="XP_040751403.1">
    <property type="nucleotide sequence ID" value="XM_040892729.1"/>
</dbReference>
<evidence type="ECO:0000256" key="2">
    <source>
        <dbReference type="SAM" id="Phobius"/>
    </source>
</evidence>
<accession>A0A2T5LUP3</accession>
<protein>
    <submittedName>
        <fullName evidence="3">Uncharacterized protein</fullName>
    </submittedName>
</protein>
<dbReference type="GeneID" id="63809611"/>
<keyword evidence="2" id="KW-0812">Transmembrane</keyword>
<evidence type="ECO:0000313" key="4">
    <source>
        <dbReference type="Proteomes" id="UP000244073"/>
    </source>
</evidence>
<gene>
    <name evidence="3" type="ORF">P175DRAFT_0263292</name>
</gene>
<comment type="caution">
    <text evidence="3">The sequence shown here is derived from an EMBL/GenBank/DDBJ whole genome shotgun (WGS) entry which is preliminary data.</text>
</comment>
<keyword evidence="2" id="KW-1133">Transmembrane helix</keyword>
<name>A0A2T5LUP3_9EURO</name>